<keyword evidence="1" id="KW-0472">Membrane</keyword>
<dbReference type="EMBL" id="LBTI01000056">
    <property type="protein sequence ID" value="KKQ36357.1"/>
    <property type="molecule type" value="Genomic_DNA"/>
</dbReference>
<comment type="caution">
    <text evidence="2">The sequence shown here is derived from an EMBL/GenBank/DDBJ whole genome shotgun (WGS) entry which is preliminary data.</text>
</comment>
<evidence type="ECO:0000313" key="2">
    <source>
        <dbReference type="EMBL" id="KKQ36357.1"/>
    </source>
</evidence>
<organism evidence="2 3">
    <name type="scientific">Candidatus Woesebacteria bacterium GW2011_GWA1_37_7</name>
    <dbReference type="NCBI Taxonomy" id="1618545"/>
    <lineage>
        <taxon>Bacteria</taxon>
        <taxon>Candidatus Woeseibacteriota</taxon>
    </lineage>
</organism>
<sequence>MGTYDTSGVIYQAGNEKVAPILQANQLRVKKTKVISDKSDSEKIPKGTEQYLPAHPRIKNHLAKSDFSDIQILDSLSRNNNNKLNPDDDKNYFLENQDNNKLNRKEDNIEEPRFYDGEKRKKNYKENSVKKIKLKLKKTKKEKIAKEKAKELNDLNQLVKPKTSAFNYDILIRFILGLVIGTIFVIVVLFGR</sequence>
<keyword evidence="1" id="KW-1133">Transmembrane helix</keyword>
<proteinExistence type="predicted"/>
<dbReference type="AlphaFoldDB" id="A0A0G0H2G3"/>
<keyword evidence="1" id="KW-0812">Transmembrane</keyword>
<accession>A0A0G0H2G3</accession>
<reference evidence="2 3" key="1">
    <citation type="journal article" date="2015" name="Nature">
        <title>rRNA introns, odd ribosomes, and small enigmatic genomes across a large radiation of phyla.</title>
        <authorList>
            <person name="Brown C.T."/>
            <person name="Hug L.A."/>
            <person name="Thomas B.C."/>
            <person name="Sharon I."/>
            <person name="Castelle C.J."/>
            <person name="Singh A."/>
            <person name="Wilkins M.J."/>
            <person name="Williams K.H."/>
            <person name="Banfield J.F."/>
        </authorList>
    </citation>
    <scope>NUCLEOTIDE SEQUENCE [LARGE SCALE GENOMIC DNA]</scope>
</reference>
<gene>
    <name evidence="2" type="ORF">US53_C0056G0012</name>
</gene>
<feature type="transmembrane region" description="Helical" evidence="1">
    <location>
        <begin position="170"/>
        <end position="190"/>
    </location>
</feature>
<evidence type="ECO:0000256" key="1">
    <source>
        <dbReference type="SAM" id="Phobius"/>
    </source>
</evidence>
<name>A0A0G0H2G3_9BACT</name>
<protein>
    <submittedName>
        <fullName evidence="2">Uncharacterized protein</fullName>
    </submittedName>
</protein>
<dbReference type="Proteomes" id="UP000034591">
    <property type="component" value="Unassembled WGS sequence"/>
</dbReference>
<evidence type="ECO:0000313" key="3">
    <source>
        <dbReference type="Proteomes" id="UP000034591"/>
    </source>
</evidence>